<dbReference type="InterPro" id="IPR008949">
    <property type="entry name" value="Isoprenoid_synthase_dom_sf"/>
</dbReference>
<feature type="domain" description="Terpene synthase metal-binding" evidence="2">
    <location>
        <begin position="65"/>
        <end position="304"/>
    </location>
</feature>
<dbReference type="InterPro" id="IPR050148">
    <property type="entry name" value="Terpene_synthase-like"/>
</dbReference>
<name>A0AAP0N3R0_LIQFO</name>
<accession>A0AAP0N3R0</accession>
<evidence type="ECO:0000259" key="2">
    <source>
        <dbReference type="Pfam" id="PF03936"/>
    </source>
</evidence>
<keyword evidence="1" id="KW-0479">Metal-binding</keyword>
<evidence type="ECO:0000313" key="3">
    <source>
        <dbReference type="EMBL" id="KAK9265402.1"/>
    </source>
</evidence>
<dbReference type="InterPro" id="IPR005630">
    <property type="entry name" value="Terpene_synthase_metal-bd"/>
</dbReference>
<dbReference type="AlphaFoldDB" id="A0AAP0N3R0"/>
<dbReference type="Gene3D" id="1.10.600.10">
    <property type="entry name" value="Farnesyl Diphosphate Synthase"/>
    <property type="match status" value="1"/>
</dbReference>
<dbReference type="InterPro" id="IPR034741">
    <property type="entry name" value="Terpene_cyclase-like_1_C"/>
</dbReference>
<organism evidence="3 4">
    <name type="scientific">Liquidambar formosana</name>
    <name type="common">Formosan gum</name>
    <dbReference type="NCBI Taxonomy" id="63359"/>
    <lineage>
        <taxon>Eukaryota</taxon>
        <taxon>Viridiplantae</taxon>
        <taxon>Streptophyta</taxon>
        <taxon>Embryophyta</taxon>
        <taxon>Tracheophyta</taxon>
        <taxon>Spermatophyta</taxon>
        <taxon>Magnoliopsida</taxon>
        <taxon>eudicotyledons</taxon>
        <taxon>Gunneridae</taxon>
        <taxon>Pentapetalae</taxon>
        <taxon>Saxifragales</taxon>
        <taxon>Altingiaceae</taxon>
        <taxon>Liquidambar</taxon>
    </lineage>
</organism>
<dbReference type="GO" id="GO:0010333">
    <property type="term" value="F:terpene synthase activity"/>
    <property type="evidence" value="ECO:0007669"/>
    <property type="project" value="InterPro"/>
</dbReference>
<evidence type="ECO:0000256" key="1">
    <source>
        <dbReference type="ARBA" id="ARBA00022723"/>
    </source>
</evidence>
<dbReference type="GO" id="GO:0000287">
    <property type="term" value="F:magnesium ion binding"/>
    <property type="evidence" value="ECO:0007669"/>
    <property type="project" value="InterPro"/>
</dbReference>
<gene>
    <name evidence="3" type="ORF">L1049_007423</name>
</gene>
<dbReference type="FunFam" id="1.10.600.10:FF:000007">
    <property type="entry name" value="Isoprene synthase, chloroplastic"/>
    <property type="match status" value="1"/>
</dbReference>
<dbReference type="EMBL" id="JBBPBK010000401">
    <property type="protein sequence ID" value="KAK9265402.1"/>
    <property type="molecule type" value="Genomic_DNA"/>
</dbReference>
<dbReference type="Pfam" id="PF03936">
    <property type="entry name" value="Terpene_synth_C"/>
    <property type="match status" value="1"/>
</dbReference>
<reference evidence="3 4" key="1">
    <citation type="journal article" date="2024" name="Plant J.">
        <title>Genome sequences and population genomics reveal climatic adaptation and genomic divergence between two closely related sweetgum species.</title>
        <authorList>
            <person name="Xu W.Q."/>
            <person name="Ren C.Q."/>
            <person name="Zhang X.Y."/>
            <person name="Comes H.P."/>
            <person name="Liu X.H."/>
            <person name="Li Y.G."/>
            <person name="Kettle C.J."/>
            <person name="Jalonen R."/>
            <person name="Gaisberger H."/>
            <person name="Ma Y.Z."/>
            <person name="Qiu Y.X."/>
        </authorList>
    </citation>
    <scope>NUCLEOTIDE SEQUENCE [LARGE SCALE GENOMIC DNA]</scope>
    <source>
        <strain evidence="3">Hangzhou</strain>
    </source>
</reference>
<dbReference type="PANTHER" id="PTHR31225:SF94">
    <property type="entry name" value="ALPHA-FARNESENE SYNTHASE"/>
    <property type="match status" value="1"/>
</dbReference>
<dbReference type="Proteomes" id="UP001415857">
    <property type="component" value="Unassembled WGS sequence"/>
</dbReference>
<dbReference type="GO" id="GO:0016114">
    <property type="term" value="P:terpenoid biosynthetic process"/>
    <property type="evidence" value="ECO:0007669"/>
    <property type="project" value="InterPro"/>
</dbReference>
<evidence type="ECO:0000313" key="4">
    <source>
        <dbReference type="Proteomes" id="UP001415857"/>
    </source>
</evidence>
<sequence>MDYRKQLQDDLQFVQGQMKAEASDMMHQRRSANYKPTIWKFDFLQSLTSQYDDRRRHVYEGWWRDLGLLENLSFARDRLVESFLWTVGLAFEPQRRCFRKWLTKVINLILIIDDVYDIYGTLEELEKFTNAVDRWDSKEIQQLPECMKICFQTLYNTTNEVAYEIEKEQGWSKVLPLLKKVWADFCKALFVEAKWYNKGYTPSLQEYLSNGWISSSGPVLSLHAFLAVTNHVTEETVDFLDTNQDLVYCSSLIIRLCNDLGTSAAELERGDAPSSVLCYMREEKVSEEMARKHIREMVVKTWKKMNEQCFTQSPLMQPLVNIARVAQCIYQYGDGFGDQDRETRQQVLSLLIKPLI</sequence>
<keyword evidence="4" id="KW-1185">Reference proteome</keyword>
<dbReference type="PANTHER" id="PTHR31225">
    <property type="entry name" value="OS04G0344100 PROTEIN-RELATED"/>
    <property type="match status" value="1"/>
</dbReference>
<dbReference type="SFLD" id="SFLDG01019">
    <property type="entry name" value="Terpene_Cyclase_Like_1_C_Termi"/>
    <property type="match status" value="1"/>
</dbReference>
<comment type="caution">
    <text evidence="3">The sequence shown here is derived from an EMBL/GenBank/DDBJ whole genome shotgun (WGS) entry which is preliminary data.</text>
</comment>
<dbReference type="SUPFAM" id="SSF48576">
    <property type="entry name" value="Terpenoid synthases"/>
    <property type="match status" value="1"/>
</dbReference>
<proteinExistence type="predicted"/>
<protein>
    <recommendedName>
        <fullName evidence="2">Terpene synthase metal-binding domain-containing protein</fullName>
    </recommendedName>
</protein>
<dbReference type="SFLD" id="SFLDS00005">
    <property type="entry name" value="Isoprenoid_Synthase_Type_I"/>
    <property type="match status" value="1"/>
</dbReference>